<evidence type="ECO:0000313" key="2">
    <source>
        <dbReference type="Proteomes" id="UP000198802"/>
    </source>
</evidence>
<dbReference type="SUPFAM" id="SSF53335">
    <property type="entry name" value="S-adenosyl-L-methionine-dependent methyltransferases"/>
    <property type="match status" value="1"/>
</dbReference>
<sequence length="222" mass="24275">MDSSAAERHWVGWHRRYDLPGSSLSRRLALVQRRLREALDEQPAGEIRVLSMCAGQGRDILGVLPDHARRGDVRARLVELDPDLAADAERAALAAGLGGVEVVHGDASVTAVYEPVAPVHIALVCGVFGNIADADVRHTVEQLPRLCRPAATVIWTRHRRPPDLTPTIRSWFAGAGFAEKGFDGEDGFLMGVGTHRLVGQPLPYQRDVRLFDFVGDGEDAHR</sequence>
<dbReference type="AlphaFoldDB" id="A0A0S4QYT4"/>
<keyword evidence="2" id="KW-1185">Reference proteome</keyword>
<dbReference type="EMBL" id="FAOZ01000029">
    <property type="protein sequence ID" value="CUU59610.1"/>
    <property type="molecule type" value="Genomic_DNA"/>
</dbReference>
<dbReference type="Proteomes" id="UP000198802">
    <property type="component" value="Unassembled WGS sequence"/>
</dbReference>
<gene>
    <name evidence="1" type="ORF">Ga0074812_12981</name>
</gene>
<protein>
    <recommendedName>
        <fullName evidence="3">Methyltransferase domain-containing protein</fullName>
    </recommendedName>
</protein>
<evidence type="ECO:0008006" key="3">
    <source>
        <dbReference type="Google" id="ProtNLM"/>
    </source>
</evidence>
<name>A0A0S4QYT4_9ACTN</name>
<dbReference type="InterPro" id="IPR029063">
    <property type="entry name" value="SAM-dependent_MTases_sf"/>
</dbReference>
<reference evidence="2" key="1">
    <citation type="submission" date="2015-11" db="EMBL/GenBank/DDBJ databases">
        <authorList>
            <person name="Varghese N."/>
        </authorList>
    </citation>
    <scope>NUCLEOTIDE SEQUENCE [LARGE SCALE GENOMIC DNA]</scope>
    <source>
        <strain evidence="2">DSM 45899</strain>
    </source>
</reference>
<proteinExistence type="predicted"/>
<dbReference type="RefSeq" id="WP_091283800.1">
    <property type="nucleotide sequence ID" value="NZ_FAOZ01000029.1"/>
</dbReference>
<dbReference type="Gene3D" id="3.40.50.150">
    <property type="entry name" value="Vaccinia Virus protein VP39"/>
    <property type="match status" value="1"/>
</dbReference>
<organism evidence="1 2">
    <name type="scientific">Parafrankia irregularis</name>
    <dbReference type="NCBI Taxonomy" id="795642"/>
    <lineage>
        <taxon>Bacteria</taxon>
        <taxon>Bacillati</taxon>
        <taxon>Actinomycetota</taxon>
        <taxon>Actinomycetes</taxon>
        <taxon>Frankiales</taxon>
        <taxon>Frankiaceae</taxon>
        <taxon>Parafrankia</taxon>
    </lineage>
</organism>
<accession>A0A0S4QYT4</accession>
<dbReference type="CDD" id="cd02440">
    <property type="entry name" value="AdoMet_MTases"/>
    <property type="match status" value="1"/>
</dbReference>
<evidence type="ECO:0000313" key="1">
    <source>
        <dbReference type="EMBL" id="CUU59610.1"/>
    </source>
</evidence>